<dbReference type="Gene3D" id="1.10.10.10">
    <property type="entry name" value="Winged helix-like DNA-binding domain superfamily/Winged helix DNA-binding domain"/>
    <property type="match status" value="1"/>
</dbReference>
<dbReference type="AlphaFoldDB" id="A0A3E4MPD4"/>
<comment type="caution">
    <text evidence="2">The sequence shown here is derived from an EMBL/GenBank/DDBJ whole genome shotgun (WGS) entry which is preliminary data.</text>
</comment>
<proteinExistence type="predicted"/>
<sequence length="107" mass="12496">MLQDNLITQMKKGILPLVVLLIISKQDSYGYQISSEIEKTLGFEVADGTIYPILMRLCKDELIEPYWVQKDSGMPRKYYKITEIGRKYIVNLTDYYLNITKRIGQLI</sequence>
<evidence type="ECO:0000313" key="3">
    <source>
        <dbReference type="Proteomes" id="UP000260862"/>
    </source>
</evidence>
<reference evidence="2 3" key="1">
    <citation type="submission" date="2018-08" db="EMBL/GenBank/DDBJ databases">
        <title>A genome reference for cultivated species of the human gut microbiota.</title>
        <authorList>
            <person name="Zou Y."/>
            <person name="Xue W."/>
            <person name="Luo G."/>
        </authorList>
    </citation>
    <scope>NUCLEOTIDE SEQUENCE [LARGE SCALE GENOMIC DNA]</scope>
    <source>
        <strain evidence="2 3">TF10-3AC</strain>
    </source>
</reference>
<evidence type="ECO:0000313" key="2">
    <source>
        <dbReference type="EMBL" id="RGK51609.1"/>
    </source>
</evidence>
<dbReference type="SUPFAM" id="SSF46785">
    <property type="entry name" value="Winged helix' DNA-binding domain"/>
    <property type="match status" value="1"/>
</dbReference>
<accession>A0A3E4MPD4</accession>
<keyword evidence="3" id="KW-1185">Reference proteome</keyword>
<dbReference type="PANTHER" id="PTHR33169:SF14">
    <property type="entry name" value="TRANSCRIPTIONAL REGULATOR RV3488"/>
    <property type="match status" value="1"/>
</dbReference>
<gene>
    <name evidence="2" type="ORF">DXD04_15150</name>
</gene>
<dbReference type="PANTHER" id="PTHR33169">
    <property type="entry name" value="PADR-FAMILY TRANSCRIPTIONAL REGULATOR"/>
    <property type="match status" value="1"/>
</dbReference>
<evidence type="ECO:0000259" key="1">
    <source>
        <dbReference type="Pfam" id="PF03551"/>
    </source>
</evidence>
<dbReference type="Pfam" id="PF03551">
    <property type="entry name" value="PadR"/>
    <property type="match status" value="1"/>
</dbReference>
<dbReference type="InterPro" id="IPR052509">
    <property type="entry name" value="Metal_resp_DNA-bind_regulator"/>
</dbReference>
<name>A0A3E4MPD4_9BACT</name>
<organism evidence="2 3">
    <name type="scientific">Phocaeicola plebeius</name>
    <dbReference type="NCBI Taxonomy" id="310297"/>
    <lineage>
        <taxon>Bacteria</taxon>
        <taxon>Pseudomonadati</taxon>
        <taxon>Bacteroidota</taxon>
        <taxon>Bacteroidia</taxon>
        <taxon>Bacteroidales</taxon>
        <taxon>Bacteroidaceae</taxon>
        <taxon>Phocaeicola</taxon>
    </lineage>
</organism>
<dbReference type="InterPro" id="IPR036388">
    <property type="entry name" value="WH-like_DNA-bd_sf"/>
</dbReference>
<dbReference type="Proteomes" id="UP000260862">
    <property type="component" value="Unassembled WGS sequence"/>
</dbReference>
<dbReference type="InterPro" id="IPR036390">
    <property type="entry name" value="WH_DNA-bd_sf"/>
</dbReference>
<protein>
    <submittedName>
        <fullName evidence="2">PadR family transcriptional regulator</fullName>
    </submittedName>
</protein>
<dbReference type="EMBL" id="QSQT01000041">
    <property type="protein sequence ID" value="RGK51609.1"/>
    <property type="molecule type" value="Genomic_DNA"/>
</dbReference>
<dbReference type="InterPro" id="IPR005149">
    <property type="entry name" value="Tscrpt_reg_PadR_N"/>
</dbReference>
<feature type="domain" description="Transcription regulator PadR N-terminal" evidence="1">
    <location>
        <begin position="19"/>
        <end position="89"/>
    </location>
</feature>